<dbReference type="PROSITE" id="PS50110">
    <property type="entry name" value="RESPONSE_REGULATORY"/>
    <property type="match status" value="1"/>
</dbReference>
<dbReference type="Proteomes" id="UP000235025">
    <property type="component" value="Unassembled WGS sequence"/>
</dbReference>
<accession>A0A2N6KKH4</accession>
<reference evidence="4 5" key="1">
    <citation type="submission" date="2017-07" db="EMBL/GenBank/DDBJ databases">
        <title>Genomes of Fischerella (Mastigocladus) sp. strains.</title>
        <authorList>
            <person name="Miller S.R."/>
        </authorList>
    </citation>
    <scope>NUCLEOTIDE SEQUENCE [LARGE SCALE GENOMIC DNA]</scope>
    <source>
        <strain evidence="4 5">CCMEE 5268</strain>
    </source>
</reference>
<dbReference type="InterPro" id="IPR011006">
    <property type="entry name" value="CheY-like_superfamily"/>
</dbReference>
<dbReference type="Pfam" id="PF00072">
    <property type="entry name" value="Response_reg"/>
    <property type="match status" value="1"/>
</dbReference>
<evidence type="ECO:0000259" key="3">
    <source>
        <dbReference type="PROSITE" id="PS50110"/>
    </source>
</evidence>
<sequence>MTQILVVEDEVRLAAFIEKGLRKNGFTTIVAVDGEQAILMAESSDFDLLLLDLGLPVIDGFTVLCELRSRGEKRPIIIVTANNDERDKAAALAAGANDYITKPFSFKDLLTRVRVHLPTINH</sequence>
<comment type="caution">
    <text evidence="4">The sequence shown here is derived from an EMBL/GenBank/DDBJ whole genome shotgun (WGS) entry which is preliminary data.</text>
</comment>
<dbReference type="AlphaFoldDB" id="A0A2N6KKH4"/>
<dbReference type="GO" id="GO:0032993">
    <property type="term" value="C:protein-DNA complex"/>
    <property type="evidence" value="ECO:0007669"/>
    <property type="project" value="TreeGrafter"/>
</dbReference>
<organism evidence="4 5">
    <name type="scientific">Fischerella thermalis CCMEE 5268</name>
    <dbReference type="NCBI Taxonomy" id="2019662"/>
    <lineage>
        <taxon>Bacteria</taxon>
        <taxon>Bacillati</taxon>
        <taxon>Cyanobacteriota</taxon>
        <taxon>Cyanophyceae</taxon>
        <taxon>Nostocales</taxon>
        <taxon>Hapalosiphonaceae</taxon>
        <taxon>Fischerella</taxon>
    </lineage>
</organism>
<name>A0A2N6KKH4_9CYAN</name>
<evidence type="ECO:0000313" key="4">
    <source>
        <dbReference type="EMBL" id="PMB00177.1"/>
    </source>
</evidence>
<dbReference type="RefSeq" id="WP_102171581.1">
    <property type="nucleotide sequence ID" value="NZ_NMQA01000045.1"/>
</dbReference>
<dbReference type="InterPro" id="IPR039420">
    <property type="entry name" value="WalR-like"/>
</dbReference>
<dbReference type="SMART" id="SM00448">
    <property type="entry name" value="REC"/>
    <property type="match status" value="1"/>
</dbReference>
<gene>
    <name evidence="4" type="ORF">CEN50_04140</name>
</gene>
<keyword evidence="1" id="KW-0238">DNA-binding</keyword>
<dbReference type="Gene3D" id="3.40.50.2300">
    <property type="match status" value="1"/>
</dbReference>
<protein>
    <submittedName>
        <fullName evidence="4">Response regulator</fullName>
    </submittedName>
</protein>
<feature type="domain" description="Response regulatory" evidence="3">
    <location>
        <begin position="3"/>
        <end position="117"/>
    </location>
</feature>
<feature type="modified residue" description="4-aspartylphosphate" evidence="2">
    <location>
        <position position="52"/>
    </location>
</feature>
<evidence type="ECO:0000256" key="1">
    <source>
        <dbReference type="ARBA" id="ARBA00023125"/>
    </source>
</evidence>
<dbReference type="GO" id="GO:0000156">
    <property type="term" value="F:phosphorelay response regulator activity"/>
    <property type="evidence" value="ECO:0007669"/>
    <property type="project" value="TreeGrafter"/>
</dbReference>
<dbReference type="EMBL" id="NMQA01000045">
    <property type="protein sequence ID" value="PMB00177.1"/>
    <property type="molecule type" value="Genomic_DNA"/>
</dbReference>
<dbReference type="InterPro" id="IPR001789">
    <property type="entry name" value="Sig_transdc_resp-reg_receiver"/>
</dbReference>
<evidence type="ECO:0000313" key="5">
    <source>
        <dbReference type="Proteomes" id="UP000235025"/>
    </source>
</evidence>
<dbReference type="GO" id="GO:0006355">
    <property type="term" value="P:regulation of DNA-templated transcription"/>
    <property type="evidence" value="ECO:0007669"/>
    <property type="project" value="TreeGrafter"/>
</dbReference>
<proteinExistence type="predicted"/>
<dbReference type="GO" id="GO:0005829">
    <property type="term" value="C:cytosol"/>
    <property type="evidence" value="ECO:0007669"/>
    <property type="project" value="TreeGrafter"/>
</dbReference>
<dbReference type="PANTHER" id="PTHR48111">
    <property type="entry name" value="REGULATOR OF RPOS"/>
    <property type="match status" value="1"/>
</dbReference>
<dbReference type="GO" id="GO:0000976">
    <property type="term" value="F:transcription cis-regulatory region binding"/>
    <property type="evidence" value="ECO:0007669"/>
    <property type="project" value="TreeGrafter"/>
</dbReference>
<dbReference type="PANTHER" id="PTHR48111:SF38">
    <property type="entry name" value="TWO-COMPONENT RESPONSE REGULATOR"/>
    <property type="match status" value="1"/>
</dbReference>
<evidence type="ECO:0000256" key="2">
    <source>
        <dbReference type="PROSITE-ProRule" id="PRU00169"/>
    </source>
</evidence>
<dbReference type="SUPFAM" id="SSF52172">
    <property type="entry name" value="CheY-like"/>
    <property type="match status" value="1"/>
</dbReference>
<keyword evidence="2" id="KW-0597">Phosphoprotein</keyword>